<dbReference type="SUPFAM" id="SSF81383">
    <property type="entry name" value="F-box domain"/>
    <property type="match status" value="1"/>
</dbReference>
<evidence type="ECO:0000256" key="2">
    <source>
        <dbReference type="SAM" id="MobiDB-lite"/>
    </source>
</evidence>
<evidence type="ECO:0000313" key="3">
    <source>
        <dbReference type="EMBL" id="CAD8634841.1"/>
    </source>
</evidence>
<organism evidence="3">
    <name type="scientific">Cryptomonas curvata</name>
    <dbReference type="NCBI Taxonomy" id="233186"/>
    <lineage>
        <taxon>Eukaryota</taxon>
        <taxon>Cryptophyceae</taxon>
        <taxon>Cryptomonadales</taxon>
        <taxon>Cryptomonadaceae</taxon>
        <taxon>Cryptomonas</taxon>
    </lineage>
</organism>
<evidence type="ECO:0000256" key="1">
    <source>
        <dbReference type="SAM" id="Coils"/>
    </source>
</evidence>
<proteinExistence type="predicted"/>
<evidence type="ECO:0008006" key="4">
    <source>
        <dbReference type="Google" id="ProtNLM"/>
    </source>
</evidence>
<dbReference type="AlphaFoldDB" id="A0A7S0M920"/>
<protein>
    <recommendedName>
        <fullName evidence="4">F-box domain-containing protein</fullName>
    </recommendedName>
</protein>
<feature type="compositionally biased region" description="Acidic residues" evidence="2">
    <location>
        <begin position="54"/>
        <end position="65"/>
    </location>
</feature>
<dbReference type="EMBL" id="HBEZ01022614">
    <property type="protein sequence ID" value="CAD8634841.1"/>
    <property type="molecule type" value="Transcribed_RNA"/>
</dbReference>
<accession>A0A7S0M920</accession>
<keyword evidence="1" id="KW-0175">Coiled coil</keyword>
<name>A0A7S0M920_9CRYP</name>
<sequence>MLDLGDLGIQLHGVPKKIRLDEPGVQSHHNSAACPKPSDHSAASALVSLEDDLDDLYDDDSEGGGEEGGAPLPLNPSNQSQVLKCEGEVMINSESDTQLISPQKTSYPATNVASSAVGSARVVEDSAQFHPLEGVFVWNFPDELLFYLGLRLGWEKAAFCCEVSKKWCAVLRSDALWSTFRAQINNPSSTSASARNIQFERGDGPGKMFSAFRDAHRRRLEHDPKRGWPEGWMLTGWEWLRERMVRDELDADHLPRCRAVVLKLSAKKKWVFLYDCVALVMLERIESLDDALIREHTLRHEAPLAALRRLLELWRGTKAWLRRVDAACARLNEEVERENRNRQDFQGHGCGRLAHTPSVFQKGVGTFREVVLFRTASRARALQEAFQGLTGRELLDMTEREMDLVMAFQTFLEELDVQDDHTGGGRARGQGKLRKVFLQPMRILQCAQSYAARSGKVRMFGGDRDLIYGPGSDED</sequence>
<feature type="region of interest" description="Disordered" evidence="2">
    <location>
        <begin position="54"/>
        <end position="77"/>
    </location>
</feature>
<reference evidence="3" key="1">
    <citation type="submission" date="2021-01" db="EMBL/GenBank/DDBJ databases">
        <authorList>
            <person name="Corre E."/>
            <person name="Pelletier E."/>
            <person name="Niang G."/>
            <person name="Scheremetjew M."/>
            <person name="Finn R."/>
            <person name="Kale V."/>
            <person name="Holt S."/>
            <person name="Cochrane G."/>
            <person name="Meng A."/>
            <person name="Brown T."/>
            <person name="Cohen L."/>
        </authorList>
    </citation>
    <scope>NUCLEOTIDE SEQUENCE</scope>
    <source>
        <strain evidence="3">CCAP979/52</strain>
    </source>
</reference>
<feature type="coiled-coil region" evidence="1">
    <location>
        <begin position="321"/>
        <end position="348"/>
    </location>
</feature>
<dbReference type="InterPro" id="IPR036047">
    <property type="entry name" value="F-box-like_dom_sf"/>
</dbReference>
<gene>
    <name evidence="3" type="ORF">CCUR1050_LOCUS12522</name>
</gene>